<accession>A0A1V8M9L5</accession>
<evidence type="ECO:0000259" key="6">
    <source>
        <dbReference type="Pfam" id="PF25973"/>
    </source>
</evidence>
<evidence type="ECO:0000259" key="7">
    <source>
        <dbReference type="Pfam" id="PF25975"/>
    </source>
</evidence>
<evidence type="ECO:0008006" key="10">
    <source>
        <dbReference type="Google" id="ProtNLM"/>
    </source>
</evidence>
<dbReference type="Pfam" id="PF13115">
    <property type="entry name" value="YtkA"/>
    <property type="match status" value="1"/>
</dbReference>
<dbReference type="Gene3D" id="2.40.420.20">
    <property type="match status" value="1"/>
</dbReference>
<dbReference type="SUPFAM" id="SSF111369">
    <property type="entry name" value="HlyD-like secretion proteins"/>
    <property type="match status" value="1"/>
</dbReference>
<dbReference type="PANTHER" id="PTHR30097">
    <property type="entry name" value="CATION EFFLUX SYSTEM PROTEIN CUSB"/>
    <property type="match status" value="1"/>
</dbReference>
<evidence type="ECO:0000256" key="1">
    <source>
        <dbReference type="ARBA" id="ARBA00009477"/>
    </source>
</evidence>
<keyword evidence="2" id="KW-0813">Transport</keyword>
<dbReference type="InterPro" id="IPR032693">
    <property type="entry name" value="YtkA-like_dom"/>
</dbReference>
<dbReference type="Pfam" id="PF25975">
    <property type="entry name" value="CzcB_C"/>
    <property type="match status" value="1"/>
</dbReference>
<comment type="similarity">
    <text evidence="1">Belongs to the membrane fusion protein (MFP) (TC 8.A.1) family.</text>
</comment>
<dbReference type="InterPro" id="IPR058792">
    <property type="entry name" value="Beta-barrel_RND_2"/>
</dbReference>
<dbReference type="Proteomes" id="UP000191980">
    <property type="component" value="Unassembled WGS sequence"/>
</dbReference>
<feature type="transmembrane region" description="Helical" evidence="3">
    <location>
        <begin position="7"/>
        <end position="25"/>
    </location>
</feature>
<dbReference type="FunFam" id="2.40.30.170:FF:000010">
    <property type="entry name" value="Efflux RND transporter periplasmic adaptor subunit"/>
    <property type="match status" value="1"/>
</dbReference>
<dbReference type="Pfam" id="PF25954">
    <property type="entry name" value="Beta-barrel_RND_2"/>
    <property type="match status" value="1"/>
</dbReference>
<sequence>MKTVIKTSLGLMLSLLLIGIVFFLYNQPTAPPAKQQNFGATYQAGHYQIQIKLNPDKPKIGNNQLTISLRDGKDQAITDANIEAYAEMPAMGSMQAMREPVSIDNSHAGLYQGHYSLPMNGSWPISIAIESPKYGNAKLVFDMNTSRTGVELMQATASELSPQHKQADIPKQQLATFNVDSYRRQLIGVTTTDVVCRKLLKIIRTDARVTYNQSQITDINLKYDAWIGQLNADYLGKTMQQGKTLFTVYSPDLVSAQDEYLDSLKQNYAFGLRKAARRRLALWDINSTQIKALEKRSQAIEYLPITSPVNGTIIEKNLVAGSAVKAGTRLLRLADLSTVWVEGQVYEADLPWIKVGMSAHIILPGHVEQSYTAKVIFVDPILNPQTRSAIIRVQLDNANGLLRPDMFATLSLHIDLGERMVVPEQAVIYSGEQRIVFVDKGHGRLLPVKIKTGLRNDDMIEVLDGLAKGDIIVTSGNFLIAAESKLKSGLAQW</sequence>
<protein>
    <recommendedName>
        <fullName evidence="10">Efflux transporter periplasmic adaptor subunit</fullName>
    </recommendedName>
</protein>
<dbReference type="RefSeq" id="WP_080522895.1">
    <property type="nucleotide sequence ID" value="NZ_LPUF01000001.1"/>
</dbReference>
<dbReference type="InterPro" id="IPR058649">
    <property type="entry name" value="CzcB_C"/>
</dbReference>
<proteinExistence type="inferred from homology"/>
<reference evidence="8 9" key="1">
    <citation type="submission" date="2015-12" db="EMBL/GenBank/DDBJ databases">
        <authorList>
            <person name="Shamseldin A."/>
            <person name="Moawad H."/>
            <person name="Abd El-Rahim W.M."/>
            <person name="Sadowsky M.J."/>
        </authorList>
    </citation>
    <scope>NUCLEOTIDE SEQUENCE [LARGE SCALE GENOMIC DNA]</scope>
    <source>
        <strain evidence="8 9">WF1</strain>
    </source>
</reference>
<keyword evidence="9" id="KW-1185">Reference proteome</keyword>
<dbReference type="PANTHER" id="PTHR30097:SF15">
    <property type="entry name" value="CATION EFFLUX SYSTEM PROTEIN CUSB"/>
    <property type="match status" value="1"/>
</dbReference>
<evidence type="ECO:0000259" key="5">
    <source>
        <dbReference type="Pfam" id="PF25954"/>
    </source>
</evidence>
<dbReference type="GO" id="GO:0030288">
    <property type="term" value="C:outer membrane-bounded periplasmic space"/>
    <property type="evidence" value="ECO:0007669"/>
    <property type="project" value="TreeGrafter"/>
</dbReference>
<keyword evidence="3" id="KW-0472">Membrane</keyword>
<organism evidence="8 9">
    <name type="scientific">Methyloprofundus sedimenti</name>
    <dbReference type="NCBI Taxonomy" id="1420851"/>
    <lineage>
        <taxon>Bacteria</taxon>
        <taxon>Pseudomonadati</taxon>
        <taxon>Pseudomonadota</taxon>
        <taxon>Gammaproteobacteria</taxon>
        <taxon>Methylococcales</taxon>
        <taxon>Methylococcaceae</taxon>
        <taxon>Methyloprofundus</taxon>
    </lineage>
</organism>
<keyword evidence="3" id="KW-0812">Transmembrane</keyword>
<dbReference type="EMBL" id="LPUF01000001">
    <property type="protein sequence ID" value="OQK18290.1"/>
    <property type="molecule type" value="Genomic_DNA"/>
</dbReference>
<dbReference type="GO" id="GO:0060003">
    <property type="term" value="P:copper ion export"/>
    <property type="evidence" value="ECO:0007669"/>
    <property type="project" value="TreeGrafter"/>
</dbReference>
<dbReference type="STRING" id="1420851.AU255_10825"/>
<dbReference type="NCBIfam" id="TIGR01730">
    <property type="entry name" value="RND_mfp"/>
    <property type="match status" value="1"/>
</dbReference>
<gene>
    <name evidence="8" type="ORF">AU255_10825</name>
</gene>
<dbReference type="InterPro" id="IPR058647">
    <property type="entry name" value="BSH_CzcB-like"/>
</dbReference>
<evidence type="ECO:0000256" key="2">
    <source>
        <dbReference type="ARBA" id="ARBA00022448"/>
    </source>
</evidence>
<dbReference type="Gene3D" id="2.40.30.170">
    <property type="match status" value="1"/>
</dbReference>
<dbReference type="OrthoDB" id="9806939at2"/>
<dbReference type="Pfam" id="PF25973">
    <property type="entry name" value="BSH_CzcB"/>
    <property type="match status" value="1"/>
</dbReference>
<evidence type="ECO:0000313" key="9">
    <source>
        <dbReference type="Proteomes" id="UP000191980"/>
    </source>
</evidence>
<feature type="domain" description="CzcB-like C-terminal circularly permuted SH3-like" evidence="7">
    <location>
        <begin position="421"/>
        <end position="480"/>
    </location>
</feature>
<dbReference type="GO" id="GO:0016020">
    <property type="term" value="C:membrane"/>
    <property type="evidence" value="ECO:0007669"/>
    <property type="project" value="InterPro"/>
</dbReference>
<dbReference type="GO" id="GO:0046914">
    <property type="term" value="F:transition metal ion binding"/>
    <property type="evidence" value="ECO:0007669"/>
    <property type="project" value="TreeGrafter"/>
</dbReference>
<name>A0A1V8M9L5_9GAMM</name>
<evidence type="ECO:0000259" key="4">
    <source>
        <dbReference type="Pfam" id="PF13115"/>
    </source>
</evidence>
<dbReference type="InterPro" id="IPR051909">
    <property type="entry name" value="MFP_Cation_Efflux"/>
</dbReference>
<comment type="caution">
    <text evidence="8">The sequence shown here is derived from an EMBL/GenBank/DDBJ whole genome shotgun (WGS) entry which is preliminary data.</text>
</comment>
<dbReference type="InterPro" id="IPR006143">
    <property type="entry name" value="RND_pump_MFP"/>
</dbReference>
<feature type="domain" description="YtkA-like" evidence="4">
    <location>
        <begin position="44"/>
        <end position="127"/>
    </location>
</feature>
<dbReference type="GO" id="GO:0022857">
    <property type="term" value="F:transmembrane transporter activity"/>
    <property type="evidence" value="ECO:0007669"/>
    <property type="project" value="InterPro"/>
</dbReference>
<dbReference type="GO" id="GO:0015679">
    <property type="term" value="P:plasma membrane copper ion transport"/>
    <property type="evidence" value="ECO:0007669"/>
    <property type="project" value="TreeGrafter"/>
</dbReference>
<keyword evidence="3" id="KW-1133">Transmembrane helix</keyword>
<evidence type="ECO:0000313" key="8">
    <source>
        <dbReference type="EMBL" id="OQK18290.1"/>
    </source>
</evidence>
<feature type="domain" description="CusB-like beta-barrel" evidence="5">
    <location>
        <begin position="338"/>
        <end position="413"/>
    </location>
</feature>
<feature type="domain" description="CzcB-like barrel-sandwich hybrid" evidence="6">
    <location>
        <begin position="234"/>
        <end position="335"/>
    </location>
</feature>
<dbReference type="Gene3D" id="6.10.140.730">
    <property type="match status" value="1"/>
</dbReference>
<evidence type="ECO:0000256" key="3">
    <source>
        <dbReference type="SAM" id="Phobius"/>
    </source>
</evidence>
<dbReference type="AlphaFoldDB" id="A0A1V8M9L5"/>